<evidence type="ECO:0000313" key="2">
    <source>
        <dbReference type="EMBL" id="EHR42107.1"/>
    </source>
</evidence>
<dbReference type="Pfam" id="PF14052">
    <property type="entry name" value="Caps_assemb_Wzi"/>
    <property type="match status" value="1"/>
</dbReference>
<dbReference type="AlphaFoldDB" id="H3ZAZ3"/>
<sequence>MRFVSKVVLASASVAFSSMLHATPWINTDDQFLQQSIQLLSNSGHLNIPVNTWPLMWQPVMEQLQQVNTQNLSSAELFAYLRVKSAASYAQRSTIKTASLQASSDPLATASFGNQFGEKAAATLSYESKHENWASGLVKSIRRDSYDATAKSQNKTNWDGSYGAYIAGNWVLVASVQQQWWGPAITSSFSFNNQQRPTKSLQINRLNSNLPLHQHLKWLGPVNVNLQLGEYAGTAPTRHARYTAARVSLRPIKPLELGVTGRQLKPQLSEQITTGLYSDLLPQDNITTLGLDARYNLTAQAAVYGELSAQRGEQQTNGWLLGSHYYVGNQDILLRFFAEYQHIPENYAQWLFIQPGAIGAPYEKQWVAGVQISAANGQSGYLKFSNRTSQQKVLTQTSQLIDATVVNVGYQHPILSGLASIDYELQRGQQHNEKVFEHAVGAKMEWRW</sequence>
<protein>
    <recommendedName>
        <fullName evidence="4">Capsule assembly protein Wzi</fullName>
    </recommendedName>
</protein>
<dbReference type="RefSeq" id="WP_008949517.1">
    <property type="nucleotide sequence ID" value="NZ_AHTH01000005.1"/>
</dbReference>
<comment type="caution">
    <text evidence="2">The sequence shown here is derived from an EMBL/GenBank/DDBJ whole genome shotgun (WGS) entry which is preliminary data.</text>
</comment>
<name>H3ZAZ3_9ALTE</name>
<dbReference type="Gene3D" id="2.40.160.130">
    <property type="entry name" value="Capsule assembly protein Wzi"/>
    <property type="match status" value="1"/>
</dbReference>
<accession>H3ZAZ3</accession>
<dbReference type="Proteomes" id="UP000012046">
    <property type="component" value="Unassembled WGS sequence"/>
</dbReference>
<evidence type="ECO:0000256" key="1">
    <source>
        <dbReference type="SAM" id="SignalP"/>
    </source>
</evidence>
<feature type="signal peptide" evidence="1">
    <location>
        <begin position="1"/>
        <end position="22"/>
    </location>
</feature>
<dbReference type="STRING" id="1129374.AJE_02481"/>
<evidence type="ECO:0008006" key="4">
    <source>
        <dbReference type="Google" id="ProtNLM"/>
    </source>
</evidence>
<reference evidence="2 3" key="1">
    <citation type="journal article" date="2012" name="J. Bacteriol.">
        <title>Genome Sequence of Extracellular-Protease-Producing Alishewanella jeotgali Isolated from Traditional Korean Fermented Seafood.</title>
        <authorList>
            <person name="Jung J."/>
            <person name="Chun J."/>
            <person name="Park W."/>
        </authorList>
    </citation>
    <scope>NUCLEOTIDE SEQUENCE [LARGE SCALE GENOMIC DNA]</scope>
    <source>
        <strain evidence="2 3">KCTC 22429</strain>
    </source>
</reference>
<dbReference type="eggNOG" id="COG1629">
    <property type="taxonomic scope" value="Bacteria"/>
</dbReference>
<dbReference type="EMBL" id="AHTH01000005">
    <property type="protein sequence ID" value="EHR42107.1"/>
    <property type="molecule type" value="Genomic_DNA"/>
</dbReference>
<feature type="chain" id="PRO_5003591921" description="Capsule assembly protein Wzi" evidence="1">
    <location>
        <begin position="23"/>
        <end position="448"/>
    </location>
</feature>
<dbReference type="InterPro" id="IPR038636">
    <property type="entry name" value="Wzi_sf"/>
</dbReference>
<keyword evidence="1" id="KW-0732">Signal</keyword>
<dbReference type="PATRIC" id="fig|1129374.4.peg.502"/>
<proteinExistence type="predicted"/>
<gene>
    <name evidence="2" type="ORF">AJE_02481</name>
</gene>
<evidence type="ECO:0000313" key="3">
    <source>
        <dbReference type="Proteomes" id="UP000012046"/>
    </source>
</evidence>
<dbReference type="InterPro" id="IPR026950">
    <property type="entry name" value="Caps_assemb_Wzi"/>
</dbReference>
<organism evidence="2 3">
    <name type="scientific">Alishewanella jeotgali KCTC 22429</name>
    <dbReference type="NCBI Taxonomy" id="1129374"/>
    <lineage>
        <taxon>Bacteria</taxon>
        <taxon>Pseudomonadati</taxon>
        <taxon>Pseudomonadota</taxon>
        <taxon>Gammaproteobacteria</taxon>
        <taxon>Alteromonadales</taxon>
        <taxon>Alteromonadaceae</taxon>
        <taxon>Alishewanella</taxon>
    </lineage>
</organism>
<keyword evidence="3" id="KW-1185">Reference proteome</keyword>